<name>M3EVH2_9ACTN</name>
<dbReference type="AlphaFoldDB" id="M3EVH2"/>
<dbReference type="Proteomes" id="UP000030760">
    <property type="component" value="Unassembled WGS sequence"/>
</dbReference>
<sequence>MTDGTNSAPAGAPRGGAGTTTNALRSAGKHPRESAGKHALSVGRTGASGGAGSKSTMKRNRTLGTEL</sequence>
<protein>
    <submittedName>
        <fullName evidence="2">Uncharacterized protein</fullName>
    </submittedName>
</protein>
<feature type="region of interest" description="Disordered" evidence="1">
    <location>
        <begin position="1"/>
        <end position="67"/>
    </location>
</feature>
<proteinExistence type="predicted"/>
<evidence type="ECO:0000313" key="3">
    <source>
        <dbReference type="Proteomes" id="UP000030760"/>
    </source>
</evidence>
<gene>
    <name evidence="2" type="ORF">SBD_6204</name>
</gene>
<evidence type="ECO:0000256" key="1">
    <source>
        <dbReference type="SAM" id="MobiDB-lite"/>
    </source>
</evidence>
<reference evidence="3" key="1">
    <citation type="journal article" date="2013" name="Genome Announc.">
        <title>Draft Genome Sequence of Streptomyces bottropensis ATCC 25435, a Bottromycin-Producing Actinomycete.</title>
        <authorList>
            <person name="Zhang H."/>
            <person name="Zhou W."/>
            <person name="Zhuang Y."/>
            <person name="Liang X."/>
            <person name="Liu T."/>
        </authorList>
    </citation>
    <scope>NUCLEOTIDE SEQUENCE [LARGE SCALE GENOMIC DNA]</scope>
    <source>
        <strain evidence="3">ATCC 25435</strain>
    </source>
</reference>
<evidence type="ECO:0000313" key="2">
    <source>
        <dbReference type="EMBL" id="EMF53128.1"/>
    </source>
</evidence>
<dbReference type="EMBL" id="KB405094">
    <property type="protein sequence ID" value="EMF53128.1"/>
    <property type="molecule type" value="Genomic_DNA"/>
</dbReference>
<accession>M3EVH2</accession>
<organism evidence="2 3">
    <name type="scientific">Streptomyces bottropensis ATCC 25435</name>
    <dbReference type="NCBI Taxonomy" id="1054862"/>
    <lineage>
        <taxon>Bacteria</taxon>
        <taxon>Bacillati</taxon>
        <taxon>Actinomycetota</taxon>
        <taxon>Actinomycetes</taxon>
        <taxon>Kitasatosporales</taxon>
        <taxon>Streptomycetaceae</taxon>
        <taxon>Streptomyces</taxon>
    </lineage>
</organism>